<dbReference type="Pfam" id="PF01432">
    <property type="entry name" value="Peptidase_M3"/>
    <property type="match status" value="1"/>
</dbReference>
<comment type="function">
    <text evidence="6">Has oligopeptidase activity and degrades a variety of small bioactive peptides.</text>
</comment>
<dbReference type="GO" id="GO:0004222">
    <property type="term" value="F:metalloendopeptidase activity"/>
    <property type="evidence" value="ECO:0007669"/>
    <property type="project" value="UniProtKB-UniRule"/>
</dbReference>
<dbReference type="RefSeq" id="WP_149545926.1">
    <property type="nucleotide sequence ID" value="NZ_VTPS01000017.1"/>
</dbReference>
<dbReference type="InterPro" id="IPR045090">
    <property type="entry name" value="Pept_M3A_M3B"/>
</dbReference>
<evidence type="ECO:0000313" key="9">
    <source>
        <dbReference type="EMBL" id="TZE81155.1"/>
    </source>
</evidence>
<evidence type="ECO:0000256" key="3">
    <source>
        <dbReference type="ARBA" id="ARBA00022801"/>
    </source>
</evidence>
<sequence>MKRLPSRDEIDGKYKWRLEDIYGNDALWEEDYGKAYSLIEKAESFRGGIDISNVPDVLKARDEAFMLVERLYSYARMRKDEDNTKAVYQGLADRAMSLYVEASGRLSFIEPEILKLPGDELLNRANEDAGMKVYRHYIENLVRQKDHILDAEKERILAEAQEALSSPGDIYRMLTDADLRFPVIKDENGEEVELSKGRYSKMISSFDRQVRENAFKALHTTYGSYINTIAASMRANIKADIFNKNQRRFNSSLEASLFQDNIPVRVYDDLIDTVNERLPLMYRYVSLRKRALGLNEIHLYDMYVPLVREYDREFTYEEARDIVLEGLRPLGDEYLDIVKEGFESGWIDVYETRGKTSGGYSSWAYGVHPYILLNYQGKLDDVFTLAHEMGHSVHTYYSDKAQPFIYKSYPIFLAEIASTCNEALLINHLLDKSGSKEEKMYLLNHFMDQYRSTLFRQTMFAEFEKITHGMAEAGEPLTPDTLCNVYHDLNAKYFGPDAVIDKEISYEWARIPHFYNSFYVYKYATGFSAAIALSQIILRDGKRAVDNYTEFLKSGGSDYPLNILKRTGVDLTVPEPIYDALDFFERLLDEFEKLI</sequence>
<keyword evidence="2 6" id="KW-0479">Metal-binding</keyword>
<dbReference type="AlphaFoldDB" id="A0A5D8Q8Q3"/>
<keyword evidence="10" id="KW-1185">Reference proteome</keyword>
<dbReference type="Proteomes" id="UP000322976">
    <property type="component" value="Unassembled WGS sequence"/>
</dbReference>
<dbReference type="EC" id="3.4.24.-" evidence="6"/>
<dbReference type="InterPro" id="IPR001567">
    <property type="entry name" value="Pept_M3A_M3B_dom"/>
</dbReference>
<dbReference type="NCBIfam" id="TIGR00181">
    <property type="entry name" value="pepF"/>
    <property type="match status" value="1"/>
</dbReference>
<dbReference type="InterPro" id="IPR013647">
    <property type="entry name" value="OligopepF_N_dom"/>
</dbReference>
<evidence type="ECO:0000256" key="4">
    <source>
        <dbReference type="ARBA" id="ARBA00022833"/>
    </source>
</evidence>
<evidence type="ECO:0000313" key="10">
    <source>
        <dbReference type="Proteomes" id="UP000322976"/>
    </source>
</evidence>
<dbReference type="InterPro" id="IPR004438">
    <property type="entry name" value="Peptidase_M3B"/>
</dbReference>
<dbReference type="CDD" id="cd09608">
    <property type="entry name" value="M3B_PepF"/>
    <property type="match status" value="1"/>
</dbReference>
<reference evidence="9 10" key="1">
    <citation type="submission" date="2019-08" db="EMBL/GenBank/DDBJ databases">
        <title>Calorimonas adulescens gen. nov., sp. nov., an anaerobic thermophilic bacterium from Sakhalin hot spring.</title>
        <authorList>
            <person name="Khomyakova M.A."/>
            <person name="Merkel A.Y."/>
            <person name="Novikov A."/>
            <person name="Bonch-Osmolovskaya E.A."/>
            <person name="Slobodkin A.I."/>
        </authorList>
    </citation>
    <scope>NUCLEOTIDE SEQUENCE [LARGE SCALE GENOMIC DNA]</scope>
    <source>
        <strain evidence="9 10">A05MB</strain>
    </source>
</reference>
<comment type="caution">
    <text evidence="9">The sequence shown here is derived from an EMBL/GenBank/DDBJ whole genome shotgun (WGS) entry which is preliminary data.</text>
</comment>
<proteinExistence type="inferred from homology"/>
<dbReference type="EMBL" id="VTPS01000017">
    <property type="protein sequence ID" value="TZE81155.1"/>
    <property type="molecule type" value="Genomic_DNA"/>
</dbReference>
<gene>
    <name evidence="9" type="primary">pepF</name>
    <name evidence="9" type="ORF">FWJ32_10480</name>
</gene>
<evidence type="ECO:0000256" key="1">
    <source>
        <dbReference type="ARBA" id="ARBA00022670"/>
    </source>
</evidence>
<organism evidence="9 10">
    <name type="scientific">Calorimonas adulescens</name>
    <dbReference type="NCBI Taxonomy" id="2606906"/>
    <lineage>
        <taxon>Bacteria</taxon>
        <taxon>Bacillati</taxon>
        <taxon>Bacillota</taxon>
        <taxon>Clostridia</taxon>
        <taxon>Thermoanaerobacterales</taxon>
        <taxon>Thermoanaerobacteraceae</taxon>
        <taxon>Calorimonas</taxon>
    </lineage>
</organism>
<protein>
    <recommendedName>
        <fullName evidence="6">Oligopeptidase F</fullName>
        <ecNumber evidence="6">3.4.24.-</ecNumber>
    </recommendedName>
</protein>
<dbReference type="Gene3D" id="1.10.1370.20">
    <property type="entry name" value="Oligoendopeptidase f, C-terminal domain"/>
    <property type="match status" value="1"/>
</dbReference>
<dbReference type="InterPro" id="IPR042088">
    <property type="entry name" value="OligoPept_F_C"/>
</dbReference>
<dbReference type="GO" id="GO:0006518">
    <property type="term" value="P:peptide metabolic process"/>
    <property type="evidence" value="ECO:0007669"/>
    <property type="project" value="TreeGrafter"/>
</dbReference>
<dbReference type="Gene3D" id="1.10.287.830">
    <property type="entry name" value="putative peptidase helix hairpin domain like"/>
    <property type="match status" value="1"/>
</dbReference>
<accession>A0A5D8Q8Q3</accession>
<comment type="cofactor">
    <cofactor evidence="6">
        <name>Zn(2+)</name>
        <dbReference type="ChEBI" id="CHEBI:29105"/>
    </cofactor>
    <text evidence="6">Binds 1 zinc ion.</text>
</comment>
<comment type="similarity">
    <text evidence="6">Belongs to the peptidase M3B family.</text>
</comment>
<feature type="domain" description="Oligopeptidase F N-terminal" evidence="8">
    <location>
        <begin position="112"/>
        <end position="181"/>
    </location>
</feature>
<evidence type="ECO:0000256" key="6">
    <source>
        <dbReference type="RuleBase" id="RU368091"/>
    </source>
</evidence>
<dbReference type="SUPFAM" id="SSF55486">
    <property type="entry name" value="Metalloproteases ('zincins'), catalytic domain"/>
    <property type="match status" value="1"/>
</dbReference>
<dbReference type="GO" id="GO:0006508">
    <property type="term" value="P:proteolysis"/>
    <property type="evidence" value="ECO:0007669"/>
    <property type="project" value="UniProtKB-KW"/>
</dbReference>
<name>A0A5D8Q8Q3_9THEO</name>
<keyword evidence="4 6" id="KW-0862">Zinc</keyword>
<feature type="domain" description="Peptidase M3A/M3B catalytic" evidence="7">
    <location>
        <begin position="202"/>
        <end position="581"/>
    </location>
</feature>
<dbReference type="PANTHER" id="PTHR11804">
    <property type="entry name" value="PROTEASE M3 THIMET OLIGOPEPTIDASE-RELATED"/>
    <property type="match status" value="1"/>
</dbReference>
<evidence type="ECO:0000256" key="2">
    <source>
        <dbReference type="ARBA" id="ARBA00022723"/>
    </source>
</evidence>
<dbReference type="Gene3D" id="1.20.140.70">
    <property type="entry name" value="Oligopeptidase f, N-terminal domain"/>
    <property type="match status" value="1"/>
</dbReference>
<dbReference type="PANTHER" id="PTHR11804:SF84">
    <property type="entry name" value="SACCHAROLYSIN"/>
    <property type="match status" value="1"/>
</dbReference>
<keyword evidence="1 6" id="KW-0645">Protease</keyword>
<dbReference type="Pfam" id="PF08439">
    <property type="entry name" value="Peptidase_M3_N"/>
    <property type="match status" value="1"/>
</dbReference>
<evidence type="ECO:0000256" key="5">
    <source>
        <dbReference type="ARBA" id="ARBA00023049"/>
    </source>
</evidence>
<keyword evidence="3 6" id="KW-0378">Hydrolase</keyword>
<evidence type="ECO:0000259" key="7">
    <source>
        <dbReference type="Pfam" id="PF01432"/>
    </source>
</evidence>
<evidence type="ECO:0000259" key="8">
    <source>
        <dbReference type="Pfam" id="PF08439"/>
    </source>
</evidence>
<keyword evidence="5 6" id="KW-0482">Metalloprotease</keyword>
<dbReference type="GO" id="GO:0046872">
    <property type="term" value="F:metal ion binding"/>
    <property type="evidence" value="ECO:0007669"/>
    <property type="project" value="UniProtKB-UniRule"/>
</dbReference>